<dbReference type="GO" id="GO:0016491">
    <property type="term" value="F:oxidoreductase activity"/>
    <property type="evidence" value="ECO:0007669"/>
    <property type="project" value="TreeGrafter"/>
</dbReference>
<dbReference type="InterPro" id="IPR000683">
    <property type="entry name" value="Gfo/Idh/MocA-like_OxRdtase_N"/>
</dbReference>
<dbReference type="GO" id="GO:0006740">
    <property type="term" value="P:NADPH regeneration"/>
    <property type="evidence" value="ECO:0007669"/>
    <property type="project" value="TreeGrafter"/>
</dbReference>
<dbReference type="Pfam" id="PF02894">
    <property type="entry name" value="GFO_IDH_MocA_C"/>
    <property type="match status" value="1"/>
</dbReference>
<organism evidence="3 4">
    <name type="scientific">Clathrus columnatus</name>
    <dbReference type="NCBI Taxonomy" id="1419009"/>
    <lineage>
        <taxon>Eukaryota</taxon>
        <taxon>Fungi</taxon>
        <taxon>Dikarya</taxon>
        <taxon>Basidiomycota</taxon>
        <taxon>Agaricomycotina</taxon>
        <taxon>Agaricomycetes</taxon>
        <taxon>Phallomycetidae</taxon>
        <taxon>Phallales</taxon>
        <taxon>Clathraceae</taxon>
        <taxon>Clathrus</taxon>
    </lineage>
</organism>
<name>A0AAV5AJ24_9AGAM</name>
<dbReference type="PANTHER" id="PTHR42840">
    <property type="entry name" value="NAD(P)-BINDING ROSSMANN-FOLD SUPERFAMILY PROTEIN-RELATED"/>
    <property type="match status" value="1"/>
</dbReference>
<dbReference type="SUPFAM" id="SSF55347">
    <property type="entry name" value="Glyceraldehyde-3-phosphate dehydrogenase-like, C-terminal domain"/>
    <property type="match status" value="1"/>
</dbReference>
<dbReference type="Pfam" id="PF01408">
    <property type="entry name" value="GFO_IDH_MocA"/>
    <property type="match status" value="1"/>
</dbReference>
<dbReference type="SUPFAM" id="SSF51735">
    <property type="entry name" value="NAD(P)-binding Rossmann-fold domains"/>
    <property type="match status" value="1"/>
</dbReference>
<accession>A0AAV5AJ24</accession>
<dbReference type="PANTHER" id="PTHR42840:SF5">
    <property type="entry name" value="NAD(P)-BINDING ROSSMANN-FOLD SUPERFAMILY PROTEIN"/>
    <property type="match status" value="1"/>
</dbReference>
<feature type="domain" description="Gfo/Idh/MocA-like oxidoreductase N-terminal" evidence="1">
    <location>
        <begin position="10"/>
        <end position="128"/>
    </location>
</feature>
<protein>
    <submittedName>
        <fullName evidence="3">Uncharacterized protein</fullName>
    </submittedName>
</protein>
<proteinExistence type="predicted"/>
<evidence type="ECO:0000313" key="3">
    <source>
        <dbReference type="EMBL" id="GJJ14657.1"/>
    </source>
</evidence>
<dbReference type="EMBL" id="BPWL01000010">
    <property type="protein sequence ID" value="GJJ14657.1"/>
    <property type="molecule type" value="Genomic_DNA"/>
</dbReference>
<dbReference type="InterPro" id="IPR036291">
    <property type="entry name" value="NAD(P)-bd_dom_sf"/>
</dbReference>
<evidence type="ECO:0000259" key="2">
    <source>
        <dbReference type="Pfam" id="PF02894"/>
    </source>
</evidence>
<dbReference type="GO" id="GO:0005737">
    <property type="term" value="C:cytoplasm"/>
    <property type="evidence" value="ECO:0007669"/>
    <property type="project" value="TreeGrafter"/>
</dbReference>
<keyword evidence="4" id="KW-1185">Reference proteome</keyword>
<sequence>MSPSKPLKVGLLGAAHVPALAELKSIISLSAVYSRSLKSAVTLAEIAKDRLNLSSPPPVYHDQGGKDADLDALLSSPDIDAVIIALPITVQPDIIKKALAHGKHVLSEKPIAPSVAEGIDLINEYEKNYKGKLIWRVAENEEASPANRKTGELITQGVIGTVTWWNLTAVGSLSEDSPWYKTPWRAVPEYQGGFLLDGGVHSAAVLRIALPSHPTHLSAHVSLNLEHLAPKDTLIAVVQSSDGSHGLFERSEGGPSVSRKSTGFKITGNEGWIHLRPENGVQKITVHKVTEKSEEVEEFEYKEEGVKKELEYWAQAVLGEPTIDVGNPWETLRDVAFIEAGLKSKGERFDLEKLLKEGK</sequence>
<dbReference type="Gene3D" id="3.40.50.720">
    <property type="entry name" value="NAD(P)-binding Rossmann-like Domain"/>
    <property type="match status" value="1"/>
</dbReference>
<dbReference type="AlphaFoldDB" id="A0AAV5AJ24"/>
<gene>
    <name evidence="3" type="ORF">Clacol_008923</name>
</gene>
<dbReference type="InterPro" id="IPR004104">
    <property type="entry name" value="Gfo/Idh/MocA-like_OxRdtase_C"/>
</dbReference>
<evidence type="ECO:0000313" key="4">
    <source>
        <dbReference type="Proteomes" id="UP001050691"/>
    </source>
</evidence>
<dbReference type="Proteomes" id="UP001050691">
    <property type="component" value="Unassembled WGS sequence"/>
</dbReference>
<feature type="domain" description="Gfo/Idh/MocA-like oxidoreductase C-terminal" evidence="2">
    <location>
        <begin position="152"/>
        <end position="345"/>
    </location>
</feature>
<reference evidence="3" key="1">
    <citation type="submission" date="2021-10" db="EMBL/GenBank/DDBJ databases">
        <title>De novo Genome Assembly of Clathrus columnatus (Basidiomycota, Fungi) Using Illumina and Nanopore Sequence Data.</title>
        <authorList>
            <person name="Ogiso-Tanaka E."/>
            <person name="Itagaki H."/>
            <person name="Hosoya T."/>
            <person name="Hosaka K."/>
        </authorList>
    </citation>
    <scope>NUCLEOTIDE SEQUENCE</scope>
    <source>
        <strain evidence="3">MO-923</strain>
    </source>
</reference>
<dbReference type="GO" id="GO:0000166">
    <property type="term" value="F:nucleotide binding"/>
    <property type="evidence" value="ECO:0007669"/>
    <property type="project" value="InterPro"/>
</dbReference>
<dbReference type="Gene3D" id="3.30.360.10">
    <property type="entry name" value="Dihydrodipicolinate Reductase, domain 2"/>
    <property type="match status" value="1"/>
</dbReference>
<evidence type="ECO:0000259" key="1">
    <source>
        <dbReference type="Pfam" id="PF01408"/>
    </source>
</evidence>
<comment type="caution">
    <text evidence="3">The sequence shown here is derived from an EMBL/GenBank/DDBJ whole genome shotgun (WGS) entry which is preliminary data.</text>
</comment>